<name>A0ABY1NF31_9RHOB</name>
<sequence>MNISRRKSLALIGGGIITAAAASAGYSVTRFPNQAIAPWVLAGTYEDPRKKALSFALLAPNPHNRQPWIVDLSADGEFSLYADLDKLLPETDPLNRQITIGLGCFLEVMRMAAAQDGYRVDLTLFPEGQDETHLDTRPIAHATFAKDPTQTPDPLFQYVMSRRSNKEPFDTSRSVAPSALEHVSDVVDASVRFGGSVDAQDIAELRELTHTALQIEVETPNTYQESVDLFRIGHREVNANPDGIDFSGPLFESLHLTGMFTRETATDTSSTAYKAGLDAVFANTDTAMGHIWLVTEANTRVDQIRAGQNWVRVNLATTALGLGLQPLSQVLQEYPEMDSAHHTIHNRLAPTGGTVQMLGRIGYGPQVAPSPRWPLEAKIAQT</sequence>
<evidence type="ECO:0000313" key="2">
    <source>
        <dbReference type="EMBL" id="SMP08107.1"/>
    </source>
</evidence>
<dbReference type="EMBL" id="FXTY01000001">
    <property type="protein sequence ID" value="SMP08107.1"/>
    <property type="molecule type" value="Genomic_DNA"/>
</dbReference>
<dbReference type="NCBIfam" id="NF047509">
    <property type="entry name" value="Rv3131_FMN_oxido"/>
    <property type="match status" value="1"/>
</dbReference>
<accession>A0ABY1NF31</accession>
<proteinExistence type="predicted"/>
<evidence type="ECO:0008006" key="4">
    <source>
        <dbReference type="Google" id="ProtNLM"/>
    </source>
</evidence>
<feature type="chain" id="PRO_5046052932" description="Twin-arginine translocation pathway signal protein" evidence="1">
    <location>
        <begin position="25"/>
        <end position="382"/>
    </location>
</feature>
<dbReference type="InterPro" id="IPR000415">
    <property type="entry name" value="Nitroreductase-like"/>
</dbReference>
<feature type="signal peptide" evidence="1">
    <location>
        <begin position="1"/>
        <end position="24"/>
    </location>
</feature>
<evidence type="ECO:0000256" key="1">
    <source>
        <dbReference type="SAM" id="SignalP"/>
    </source>
</evidence>
<evidence type="ECO:0000313" key="3">
    <source>
        <dbReference type="Proteomes" id="UP001157961"/>
    </source>
</evidence>
<dbReference type="Proteomes" id="UP001157961">
    <property type="component" value="Unassembled WGS sequence"/>
</dbReference>
<keyword evidence="3" id="KW-1185">Reference proteome</keyword>
<comment type="caution">
    <text evidence="2">The sequence shown here is derived from an EMBL/GenBank/DDBJ whole genome shotgun (WGS) entry which is preliminary data.</text>
</comment>
<gene>
    <name evidence="2" type="ORF">SAMN06265373_101836</name>
</gene>
<protein>
    <recommendedName>
        <fullName evidence="4">Twin-arginine translocation pathway signal protein</fullName>
    </recommendedName>
</protein>
<organism evidence="2 3">
    <name type="scientific">Shimia sagamensis</name>
    <dbReference type="NCBI Taxonomy" id="1566352"/>
    <lineage>
        <taxon>Bacteria</taxon>
        <taxon>Pseudomonadati</taxon>
        <taxon>Pseudomonadota</taxon>
        <taxon>Alphaproteobacteria</taxon>
        <taxon>Rhodobacterales</taxon>
        <taxon>Roseobacteraceae</taxon>
    </lineage>
</organism>
<dbReference type="RefSeq" id="WP_283424669.1">
    <property type="nucleotide sequence ID" value="NZ_FXTY01000001.1"/>
</dbReference>
<reference evidence="2 3" key="1">
    <citation type="submission" date="2017-05" db="EMBL/GenBank/DDBJ databases">
        <authorList>
            <person name="Varghese N."/>
            <person name="Submissions S."/>
        </authorList>
    </citation>
    <scope>NUCLEOTIDE SEQUENCE [LARGE SCALE GENOMIC DNA]</scope>
    <source>
        <strain evidence="2 3">DSM 29734</strain>
    </source>
</reference>
<dbReference type="Gene3D" id="3.40.109.10">
    <property type="entry name" value="NADH Oxidase"/>
    <property type="match status" value="1"/>
</dbReference>
<keyword evidence="1" id="KW-0732">Signal</keyword>